<feature type="transmembrane region" description="Helical" evidence="9">
    <location>
        <begin position="350"/>
        <end position="368"/>
    </location>
</feature>
<dbReference type="PANTHER" id="PTHR30588:SF0">
    <property type="entry name" value="BRANCHED-CHAIN AMINO ACID PERMEASE BRNQ"/>
    <property type="match status" value="1"/>
</dbReference>
<evidence type="ECO:0000256" key="9">
    <source>
        <dbReference type="RuleBase" id="RU362122"/>
    </source>
</evidence>
<keyword evidence="5 9" id="KW-0812">Transmembrane</keyword>
<keyword evidence="4" id="KW-1003">Cell membrane</keyword>
<gene>
    <name evidence="10" type="primary">brnQ</name>
    <name evidence="10" type="ORF">ACFSJH_20390</name>
</gene>
<evidence type="ECO:0000256" key="1">
    <source>
        <dbReference type="ARBA" id="ARBA00004651"/>
    </source>
</evidence>
<accession>A0ABW4YR91</accession>
<evidence type="ECO:0000313" key="11">
    <source>
        <dbReference type="Proteomes" id="UP001597362"/>
    </source>
</evidence>
<reference evidence="11" key="1">
    <citation type="journal article" date="2019" name="Int. J. Syst. Evol. Microbiol.">
        <title>The Global Catalogue of Microorganisms (GCM) 10K type strain sequencing project: providing services to taxonomists for standard genome sequencing and annotation.</title>
        <authorList>
            <consortium name="The Broad Institute Genomics Platform"/>
            <consortium name="The Broad Institute Genome Sequencing Center for Infectious Disease"/>
            <person name="Wu L."/>
            <person name="Ma J."/>
        </authorList>
    </citation>
    <scope>NUCLEOTIDE SEQUENCE [LARGE SCALE GENOMIC DNA]</scope>
    <source>
        <strain evidence="11">GH52</strain>
    </source>
</reference>
<dbReference type="InterPro" id="IPR004685">
    <property type="entry name" value="Brnchd-chn_aa_trnsp_Livcs"/>
</dbReference>
<feature type="transmembrane region" description="Helical" evidence="9">
    <location>
        <begin position="284"/>
        <end position="309"/>
    </location>
</feature>
<keyword evidence="11" id="KW-1185">Reference proteome</keyword>
<feature type="transmembrane region" description="Helical" evidence="9">
    <location>
        <begin position="236"/>
        <end position="254"/>
    </location>
</feature>
<comment type="similarity">
    <text evidence="2 9">Belongs to the branched chain amino acid transporter family.</text>
</comment>
<dbReference type="Pfam" id="PF05525">
    <property type="entry name" value="Branch_AA_trans"/>
    <property type="match status" value="1"/>
</dbReference>
<feature type="transmembrane region" description="Helical" evidence="9">
    <location>
        <begin position="414"/>
        <end position="434"/>
    </location>
</feature>
<feature type="transmembrane region" description="Helical" evidence="9">
    <location>
        <begin position="153"/>
        <end position="175"/>
    </location>
</feature>
<evidence type="ECO:0000256" key="7">
    <source>
        <dbReference type="ARBA" id="ARBA00022989"/>
    </source>
</evidence>
<dbReference type="Proteomes" id="UP001597362">
    <property type="component" value="Unassembled WGS sequence"/>
</dbReference>
<dbReference type="PANTHER" id="PTHR30588">
    <property type="entry name" value="BRANCHED-CHAIN AMINO ACID TRANSPORT SYSTEM 2 CARRIER PROTEIN"/>
    <property type="match status" value="1"/>
</dbReference>
<comment type="function">
    <text evidence="9">Component of the transport system for branched-chain amino acids.</text>
</comment>
<feature type="transmembrane region" description="Helical" evidence="9">
    <location>
        <begin position="195"/>
        <end position="216"/>
    </location>
</feature>
<evidence type="ECO:0000256" key="8">
    <source>
        <dbReference type="ARBA" id="ARBA00023136"/>
    </source>
</evidence>
<evidence type="ECO:0000256" key="5">
    <source>
        <dbReference type="ARBA" id="ARBA00022692"/>
    </source>
</evidence>
<protein>
    <recommendedName>
        <fullName evidence="9">Branched-chain amino acid transport system carrier protein</fullName>
    </recommendedName>
</protein>
<organism evidence="10 11">
    <name type="scientific">Paenibacillus yanchengensis</name>
    <dbReference type="NCBI Taxonomy" id="2035833"/>
    <lineage>
        <taxon>Bacteria</taxon>
        <taxon>Bacillati</taxon>
        <taxon>Bacillota</taxon>
        <taxon>Bacilli</taxon>
        <taxon>Bacillales</taxon>
        <taxon>Paenibacillaceae</taxon>
        <taxon>Paenibacillus</taxon>
    </lineage>
</organism>
<feature type="transmembrane region" description="Helical" evidence="9">
    <location>
        <begin position="12"/>
        <end position="33"/>
    </location>
</feature>
<proteinExistence type="inferred from homology"/>
<keyword evidence="8 9" id="KW-0472">Membrane</keyword>
<feature type="transmembrane region" description="Helical" evidence="9">
    <location>
        <begin position="321"/>
        <end position="338"/>
    </location>
</feature>
<dbReference type="EMBL" id="JBHUHO010000049">
    <property type="protein sequence ID" value="MFD2118063.1"/>
    <property type="molecule type" value="Genomic_DNA"/>
</dbReference>
<feature type="transmembrane region" description="Helical" evidence="9">
    <location>
        <begin position="78"/>
        <end position="99"/>
    </location>
</feature>
<evidence type="ECO:0000256" key="3">
    <source>
        <dbReference type="ARBA" id="ARBA00022448"/>
    </source>
</evidence>
<feature type="transmembrane region" description="Helical" evidence="9">
    <location>
        <begin position="45"/>
        <end position="66"/>
    </location>
</feature>
<comment type="subcellular location">
    <subcellularLocation>
        <location evidence="1 9">Cell membrane</location>
        <topology evidence="1 9">Multi-pass membrane protein</topology>
    </subcellularLocation>
</comment>
<dbReference type="NCBIfam" id="TIGR00796">
    <property type="entry name" value="livcs"/>
    <property type="match status" value="1"/>
</dbReference>
<keyword evidence="6 9" id="KW-0029">Amino-acid transport</keyword>
<keyword evidence="7 9" id="KW-1133">Transmembrane helix</keyword>
<feature type="transmembrane region" description="Helical" evidence="9">
    <location>
        <begin position="375"/>
        <end position="394"/>
    </location>
</feature>
<keyword evidence="3 9" id="KW-0813">Transport</keyword>
<evidence type="ECO:0000256" key="4">
    <source>
        <dbReference type="ARBA" id="ARBA00022475"/>
    </source>
</evidence>
<evidence type="ECO:0000313" key="10">
    <source>
        <dbReference type="EMBL" id="MFD2118063.1"/>
    </source>
</evidence>
<feature type="transmembrane region" description="Helical" evidence="9">
    <location>
        <begin position="122"/>
        <end position="141"/>
    </location>
</feature>
<evidence type="ECO:0000256" key="6">
    <source>
        <dbReference type="ARBA" id="ARBA00022970"/>
    </source>
</evidence>
<name>A0ABW4YR91_9BACL</name>
<sequence>MTKTISTKDMIVIGLMLFALFFGAGNLVFPVMLGQLAGTAVSEAAIGFLLTGVGLPLLGVIAFSISGQPDLLSLTNRVHPIFGLIFTTTLYLTIGPLFAMPRTGSVSYEIAIKPFLTEQDNAIPLFLFTISFFALSCFLSLNPSKMIDIVGKWLTPLLITFMAILALTTLLYPLGQPMAPQVKYESYPFFQGFQEGYLTMDALAALVFGIIVINAIKDKGAHSPKLLLQTGIKSSILAAAILAVIYFVLAYIGASSVEKLNYLANGGEVLAQISQHYYGTYGGIILGIIVLLACLTTAIGLTTACSSYLQSLIPHISYKTYAVLLSLVSALLANAGLNDLIQISEPVLKILYPLAIVLMLLTFFHPLFKGKRQVYWFSLTFTFLVSIVEGLSSSKLKIVSLTNLYSDYLPLFDIGLGWIIPALIGAILGFIWPVSKRRNEAI</sequence>
<comment type="caution">
    <text evidence="10">The sequence shown here is derived from an EMBL/GenBank/DDBJ whole genome shotgun (WGS) entry which is preliminary data.</text>
</comment>
<evidence type="ECO:0000256" key="2">
    <source>
        <dbReference type="ARBA" id="ARBA00008540"/>
    </source>
</evidence>
<dbReference type="RefSeq" id="WP_377775610.1">
    <property type="nucleotide sequence ID" value="NZ_JBHUHO010000049.1"/>
</dbReference>